<dbReference type="OrthoDB" id="420564at2759"/>
<gene>
    <name evidence="3" type="ORF">BDV96DRAFT_585800</name>
</gene>
<dbReference type="InterPro" id="IPR001202">
    <property type="entry name" value="WW_dom"/>
</dbReference>
<dbReference type="PROSITE" id="PS50020">
    <property type="entry name" value="WW_DOMAIN_2"/>
    <property type="match status" value="1"/>
</dbReference>
<feature type="domain" description="WW" evidence="2">
    <location>
        <begin position="548"/>
        <end position="582"/>
    </location>
</feature>
<feature type="compositionally biased region" description="Polar residues" evidence="1">
    <location>
        <begin position="534"/>
        <end position="543"/>
    </location>
</feature>
<dbReference type="Pfam" id="PF00397">
    <property type="entry name" value="WW"/>
    <property type="match status" value="1"/>
</dbReference>
<feature type="compositionally biased region" description="Gly residues" evidence="1">
    <location>
        <begin position="613"/>
        <end position="623"/>
    </location>
</feature>
<dbReference type="SMART" id="SM00456">
    <property type="entry name" value="WW"/>
    <property type="match status" value="1"/>
</dbReference>
<sequence length="658" mass="73410">MAVPGTQSQEDRLKDLLGIPRGETRNAFGNGCHGGGVELAPGGSAVPVKRLASDMASLSASENQTPDPQALEFRLASKETATLQDENVDVEASEITQEVVEAETIVDAAAEKRKAKKKARIDKSLARNTGAVLHTIPLEALAPVQEKVTWDQDPELICSYNWQESSDGTNVVFVPGGPPKWTPPALPYKLQPDSGDHCTDLNYGRYPSRPYAPMFHAIESMKPNFKFNDVDVVAERNNLRTLLEFCQGKNFGGYRLDMHLVDQTLFLVKRQEKYWNRASAGQPSYGYNFEEHFTRAEPGLEDATNHYRVVQYPLGPLSVAVRFEADACYISPHEEEVPEPPVPDSQPKERQRYNQKAPIKAVQMGEDTPCSTIAELKTQSYKPEQCLSYSSYVDQVWFGRTTHLLTGVYDRQDGTVRRVAYKDTREMAANWEDHVQDALQKMVTLLGELRNFLTKMPGPVRAAVLVREERDGPLQIREMDFKHHIVEHAFYQRHWNRRAQPHLAPGSFNNTHPYGRALNDRGRGGRGSGRGSPYFSNQGTSSIPPGPPLLPPGWTMHYDTSSRRPYFVEEATARSQWEPPLPPPLPHYGQFLRRGGANNSRTVLDGRNTTSSGRGGYGGYGGRGNHRGGHGERDRAGRNFGDTDYDRQGHTSRGRGAG</sequence>
<accession>A0A6A5YQP7</accession>
<organism evidence="3 4">
    <name type="scientific">Lophiotrema nucula</name>
    <dbReference type="NCBI Taxonomy" id="690887"/>
    <lineage>
        <taxon>Eukaryota</taxon>
        <taxon>Fungi</taxon>
        <taxon>Dikarya</taxon>
        <taxon>Ascomycota</taxon>
        <taxon>Pezizomycotina</taxon>
        <taxon>Dothideomycetes</taxon>
        <taxon>Pleosporomycetidae</taxon>
        <taxon>Pleosporales</taxon>
        <taxon>Lophiotremataceae</taxon>
        <taxon>Lophiotrema</taxon>
    </lineage>
</organism>
<dbReference type="AlphaFoldDB" id="A0A6A5YQP7"/>
<dbReference type="Proteomes" id="UP000799770">
    <property type="component" value="Unassembled WGS sequence"/>
</dbReference>
<evidence type="ECO:0000259" key="2">
    <source>
        <dbReference type="PROSITE" id="PS50020"/>
    </source>
</evidence>
<dbReference type="InterPro" id="IPR036020">
    <property type="entry name" value="WW_dom_sf"/>
</dbReference>
<reference evidence="3" key="1">
    <citation type="journal article" date="2020" name="Stud. Mycol.">
        <title>101 Dothideomycetes genomes: a test case for predicting lifestyles and emergence of pathogens.</title>
        <authorList>
            <person name="Haridas S."/>
            <person name="Albert R."/>
            <person name="Binder M."/>
            <person name="Bloem J."/>
            <person name="Labutti K."/>
            <person name="Salamov A."/>
            <person name="Andreopoulos B."/>
            <person name="Baker S."/>
            <person name="Barry K."/>
            <person name="Bills G."/>
            <person name="Bluhm B."/>
            <person name="Cannon C."/>
            <person name="Castanera R."/>
            <person name="Culley D."/>
            <person name="Daum C."/>
            <person name="Ezra D."/>
            <person name="Gonzalez J."/>
            <person name="Henrissat B."/>
            <person name="Kuo A."/>
            <person name="Liang C."/>
            <person name="Lipzen A."/>
            <person name="Lutzoni F."/>
            <person name="Magnuson J."/>
            <person name="Mondo S."/>
            <person name="Nolan M."/>
            <person name="Ohm R."/>
            <person name="Pangilinan J."/>
            <person name="Park H.-J."/>
            <person name="Ramirez L."/>
            <person name="Alfaro M."/>
            <person name="Sun H."/>
            <person name="Tritt A."/>
            <person name="Yoshinaga Y."/>
            <person name="Zwiers L.-H."/>
            <person name="Turgeon B."/>
            <person name="Goodwin S."/>
            <person name="Spatafora J."/>
            <person name="Crous P."/>
            <person name="Grigoriev I."/>
        </authorList>
    </citation>
    <scope>NUCLEOTIDE SEQUENCE</scope>
    <source>
        <strain evidence="3">CBS 627.86</strain>
    </source>
</reference>
<evidence type="ECO:0000256" key="1">
    <source>
        <dbReference type="SAM" id="MobiDB-lite"/>
    </source>
</evidence>
<name>A0A6A5YQP7_9PLEO</name>
<feature type="region of interest" description="Disordered" evidence="1">
    <location>
        <begin position="502"/>
        <end position="549"/>
    </location>
</feature>
<dbReference type="EMBL" id="ML977342">
    <property type="protein sequence ID" value="KAF2109569.1"/>
    <property type="molecule type" value="Genomic_DNA"/>
</dbReference>
<dbReference type="SUPFAM" id="SSF51045">
    <property type="entry name" value="WW domain"/>
    <property type="match status" value="1"/>
</dbReference>
<dbReference type="Gene3D" id="2.20.70.10">
    <property type="match status" value="1"/>
</dbReference>
<protein>
    <recommendedName>
        <fullName evidence="2">WW domain-containing protein</fullName>
    </recommendedName>
</protein>
<evidence type="ECO:0000313" key="4">
    <source>
        <dbReference type="Proteomes" id="UP000799770"/>
    </source>
</evidence>
<evidence type="ECO:0000313" key="3">
    <source>
        <dbReference type="EMBL" id="KAF2109569.1"/>
    </source>
</evidence>
<feature type="region of interest" description="Disordered" evidence="1">
    <location>
        <begin position="1"/>
        <end position="22"/>
    </location>
</feature>
<dbReference type="PANTHER" id="PTHR35179:SF1">
    <property type="entry name" value="INTEGRAL MEMBRANE PROTEIN"/>
    <property type="match status" value="1"/>
</dbReference>
<feature type="region of interest" description="Disordered" evidence="1">
    <location>
        <begin position="595"/>
        <end position="658"/>
    </location>
</feature>
<dbReference type="PROSITE" id="PS01159">
    <property type="entry name" value="WW_DOMAIN_1"/>
    <property type="match status" value="1"/>
</dbReference>
<keyword evidence="4" id="KW-1185">Reference proteome</keyword>
<proteinExistence type="predicted"/>
<dbReference type="PANTHER" id="PTHR35179">
    <property type="entry name" value="PROTEIN CBG02620"/>
    <property type="match status" value="1"/>
</dbReference>